<feature type="compositionally biased region" description="Acidic residues" evidence="1">
    <location>
        <begin position="245"/>
        <end position="256"/>
    </location>
</feature>
<dbReference type="Pfam" id="PF12502">
    <property type="entry name" value="DUF3710"/>
    <property type="match status" value="1"/>
</dbReference>
<gene>
    <name evidence="2" type="ORF">EDD29_6941</name>
</gene>
<feature type="region of interest" description="Disordered" evidence="1">
    <location>
        <begin position="1"/>
        <end position="37"/>
    </location>
</feature>
<keyword evidence="3" id="KW-1185">Reference proteome</keyword>
<comment type="caution">
    <text evidence="2">The sequence shown here is derived from an EMBL/GenBank/DDBJ whole genome shotgun (WGS) entry which is preliminary data.</text>
</comment>
<dbReference type="AlphaFoldDB" id="A0A3N1D6V6"/>
<reference evidence="2 3" key="1">
    <citation type="submission" date="2018-11" db="EMBL/GenBank/DDBJ databases">
        <title>Sequencing the genomes of 1000 actinobacteria strains.</title>
        <authorList>
            <person name="Klenk H.-P."/>
        </authorList>
    </citation>
    <scope>NUCLEOTIDE SEQUENCE [LARGE SCALE GENOMIC DNA]</scope>
    <source>
        <strain evidence="2 3">DSM 44254</strain>
    </source>
</reference>
<evidence type="ECO:0000313" key="2">
    <source>
        <dbReference type="EMBL" id="ROO89254.1"/>
    </source>
</evidence>
<dbReference type="InterPro" id="IPR022183">
    <property type="entry name" value="DUF3710"/>
</dbReference>
<organism evidence="2 3">
    <name type="scientific">Actinocorallia herbida</name>
    <dbReference type="NCBI Taxonomy" id="58109"/>
    <lineage>
        <taxon>Bacteria</taxon>
        <taxon>Bacillati</taxon>
        <taxon>Actinomycetota</taxon>
        <taxon>Actinomycetes</taxon>
        <taxon>Streptosporangiales</taxon>
        <taxon>Thermomonosporaceae</taxon>
        <taxon>Actinocorallia</taxon>
    </lineage>
</organism>
<dbReference type="Proteomes" id="UP000272400">
    <property type="component" value="Unassembled WGS sequence"/>
</dbReference>
<dbReference type="RefSeq" id="WP_123668385.1">
    <property type="nucleotide sequence ID" value="NZ_RJKE01000001.1"/>
</dbReference>
<feature type="region of interest" description="Disordered" evidence="1">
    <location>
        <begin position="238"/>
        <end position="267"/>
    </location>
</feature>
<dbReference type="OrthoDB" id="8480367at2"/>
<accession>A0A3N1D6V6</accession>
<evidence type="ECO:0000256" key="1">
    <source>
        <dbReference type="SAM" id="MobiDB-lite"/>
    </source>
</evidence>
<name>A0A3N1D6V6_9ACTN</name>
<proteinExistence type="predicted"/>
<protein>
    <submittedName>
        <fullName evidence="2">Uncharacterized protein DUF3710</fullName>
    </submittedName>
</protein>
<sequence>MAFGRRRQDKQSSAEQAEAAPVEETEAVPATGPWDSIEGTATELERLDFGALQVPIGPGLEIQVNLEPTEVDAQGNPLNGKIVAITVIAGQSSMQLQVFAAPKRSGLWDDLRKELTEELTQNANAEVQEGEGPFGTEIRAMVPAQLTAEMLEQMPDEVRAQIPQEVIDQGFAWQPLRFLGVDGPRWFVRALVAGEAVQDDEAFQPLGAVFSELVVVRGDEPMPPREALALNLPAEARNAMGEQAAEAEDTDDDFDPFEPGVHITETR</sequence>
<feature type="compositionally biased region" description="Low complexity" evidence="1">
    <location>
        <begin position="11"/>
        <end position="20"/>
    </location>
</feature>
<dbReference type="EMBL" id="RJKE01000001">
    <property type="protein sequence ID" value="ROO89254.1"/>
    <property type="molecule type" value="Genomic_DNA"/>
</dbReference>
<evidence type="ECO:0000313" key="3">
    <source>
        <dbReference type="Proteomes" id="UP000272400"/>
    </source>
</evidence>